<gene>
    <name evidence="2" type="ORF">PQJ61_14145</name>
</gene>
<protein>
    <submittedName>
        <fullName evidence="2">Uncharacterized protein</fullName>
    </submittedName>
</protein>
<evidence type="ECO:0000256" key="1">
    <source>
        <dbReference type="SAM" id="SignalP"/>
    </source>
</evidence>
<organism evidence="2 3">
    <name type="scientific">Candidatus Thalassospirochaeta sargassi</name>
    <dbReference type="NCBI Taxonomy" id="3119039"/>
    <lineage>
        <taxon>Bacteria</taxon>
        <taxon>Pseudomonadati</taxon>
        <taxon>Spirochaetota</taxon>
        <taxon>Spirochaetia</taxon>
        <taxon>Spirochaetales</taxon>
        <taxon>Spirochaetaceae</taxon>
        <taxon>Candidatus Thalassospirochaeta</taxon>
    </lineage>
</organism>
<comment type="caution">
    <text evidence="2">The sequence shown here is derived from an EMBL/GenBank/DDBJ whole genome shotgun (WGS) entry which is preliminary data.</text>
</comment>
<sequence>MRNKKMNIMVMAGCLAAVVCGLPAFASSNDLWDKAADIVSDNASVLPVSKTLTWEELSPAGDVVLSEEVNFFYSEAEDLVFLADEGENGEFVDGLKLQVDITGDFDAFVKRSVLNDGLLWTPFDDDVDDEDVVVSYTGEAEVNGTDCSVFEYTLYRDAAQYGYDFEETVRDSRDLIEDYDDPESSSIITIEGKALIDADGILRQLESNVDYDGVEYTETIEYDFDGNALYATASAIEGTMETAAGDMIVQTSFKATEAMDGYWSATDFYR</sequence>
<reference evidence="2 3" key="1">
    <citation type="submission" date="2022-12" db="EMBL/GenBank/DDBJ databases">
        <title>Metagenome assembled genome from gulf of manar.</title>
        <authorList>
            <person name="Kohli P."/>
            <person name="Pk S."/>
            <person name="Venkata Ramana C."/>
            <person name="Sasikala C."/>
        </authorList>
    </citation>
    <scope>NUCLEOTIDE SEQUENCE [LARGE SCALE GENOMIC DNA]</scope>
    <source>
        <strain evidence="2">JB008</strain>
    </source>
</reference>
<dbReference type="Proteomes" id="UP001221217">
    <property type="component" value="Unassembled WGS sequence"/>
</dbReference>
<proteinExistence type="predicted"/>
<name>A0AAJ1IH96_9SPIO</name>
<dbReference type="EMBL" id="JAQQAL010000035">
    <property type="protein sequence ID" value="MDC7227903.1"/>
    <property type="molecule type" value="Genomic_DNA"/>
</dbReference>
<feature type="signal peptide" evidence="1">
    <location>
        <begin position="1"/>
        <end position="26"/>
    </location>
</feature>
<dbReference type="AlphaFoldDB" id="A0AAJ1IH96"/>
<keyword evidence="1" id="KW-0732">Signal</keyword>
<accession>A0AAJ1IH96</accession>
<evidence type="ECO:0000313" key="2">
    <source>
        <dbReference type="EMBL" id="MDC7227903.1"/>
    </source>
</evidence>
<feature type="chain" id="PRO_5042550635" evidence="1">
    <location>
        <begin position="27"/>
        <end position="270"/>
    </location>
</feature>
<evidence type="ECO:0000313" key="3">
    <source>
        <dbReference type="Proteomes" id="UP001221217"/>
    </source>
</evidence>